<proteinExistence type="predicted"/>
<feature type="compositionally biased region" description="Basic and acidic residues" evidence="1">
    <location>
        <begin position="290"/>
        <end position="306"/>
    </location>
</feature>
<comment type="caution">
    <text evidence="2">The sequence shown here is derived from an EMBL/GenBank/DDBJ whole genome shotgun (WGS) entry which is preliminary data.</text>
</comment>
<evidence type="ECO:0000256" key="1">
    <source>
        <dbReference type="SAM" id="MobiDB-lite"/>
    </source>
</evidence>
<feature type="compositionally biased region" description="Polar residues" evidence="1">
    <location>
        <begin position="77"/>
        <end position="99"/>
    </location>
</feature>
<accession>A0A5J4NIU6</accession>
<keyword evidence="3" id="KW-1185">Reference proteome</keyword>
<feature type="compositionally biased region" description="Basic and acidic residues" evidence="1">
    <location>
        <begin position="66"/>
        <end position="76"/>
    </location>
</feature>
<dbReference type="Proteomes" id="UP000324629">
    <property type="component" value="Unassembled WGS sequence"/>
</dbReference>
<gene>
    <name evidence="2" type="ORF">DEA37_0007616</name>
</gene>
<dbReference type="AlphaFoldDB" id="A0A5J4NIU6"/>
<organism evidence="2 3">
    <name type="scientific">Paragonimus westermani</name>
    <dbReference type="NCBI Taxonomy" id="34504"/>
    <lineage>
        <taxon>Eukaryota</taxon>
        <taxon>Metazoa</taxon>
        <taxon>Spiralia</taxon>
        <taxon>Lophotrochozoa</taxon>
        <taxon>Platyhelminthes</taxon>
        <taxon>Trematoda</taxon>
        <taxon>Digenea</taxon>
        <taxon>Plagiorchiida</taxon>
        <taxon>Troglotremata</taxon>
        <taxon>Troglotrematidae</taxon>
        <taxon>Paragonimus</taxon>
    </lineage>
</organism>
<feature type="region of interest" description="Disordered" evidence="1">
    <location>
        <begin position="1046"/>
        <end position="1075"/>
    </location>
</feature>
<feature type="region of interest" description="Disordered" evidence="1">
    <location>
        <begin position="1"/>
        <end position="101"/>
    </location>
</feature>
<dbReference type="EMBL" id="QNGE01002548">
    <property type="protein sequence ID" value="KAA3675394.1"/>
    <property type="molecule type" value="Genomic_DNA"/>
</dbReference>
<sequence>MGGLISRIFRRKTTDDESRPKSKKGRRFGSFRRPKSEEPQTSIHQSRCNTLPSRTPISQIENGQTIEREEARRKTMQEIQNSTGTSSQLSGFTGETTQIPCAGKQDSEQNLAQNQLDLSEQAEDVNAERCAAVKAVSLSSKAPNQNNHQPPIGNIQTLWMTEQDDMVQVQLEENGETAFVIPDKAEIAQLATEFQNNTSQSRCQRKSVAHDTNTKDTEDTVKFEAESVNVEEPIIPEYPAEVQQRNFPLQTQPEETTENDHGVHDHTHQHVRATSNVSVGEEDVEVPAELQHETPTHETQPEWTTEHEDGMHLESDARVGTTSAIAGDAQIAQLPSGLEDEIAIGDAQPVLATEYEDTVHAVSESHAEATPAVPVWEEDVEVPAELQHETPTHETQPEWTTEHEDGMHLESDARVGTTSAIAGDAQIAQLPSGLEDEIAIGDAQPVLATEYEDTVHAVSESHAEATPAVPVWEEDVEVPAELQHETPTHETQPEWTTEHEDGMHLESDARVGTTSAIAGDAQIAQLPSGLEDEIAIGDAQPVLATEYEDTVHAVSESHAEATPAVPVWEEDVEVPAELQHETPTHETQPEWTTEHEDGMHLESDARVGTTSAIAGDAQIAQLPSGLEDEIAIGDAQPVLATEYEDTVHAVSESHAEATPAVPVWEEDVEVPAELQHETPTHEIQPDSTVVHEYAAHTSAPSVIPDGVVTADFLSAVCDDRSPSNTQSHICLEETESTCFTEERALRDDDADMGYFERNAIVSPPDLIAHHDGDADLGDGELQTPSASDISEHAAASFAQPVSSLHAVPVTCPENIPSTVNDALDKIIPAAPVSTTVSESPPTRLLDGGESQAEATDEAKENMCGDQNSLMRHMASIPDELVMGTTLVSGYQPCSSDSLTDEDRIPKNASFVHSVIQGTASADDSIASQGSTNKVLPEVENEAASDTNLSTGFEQGAPTTSDLVAHSLVADILDHAACSVSDNTADSDLQITGEYVYNDGDSTLLDNRESTKLQLNGNCSPSLNGTVHENISDKEHCEVGVITTTTKQTDLPSTPESFDITADAMPQESAPNLADA</sequence>
<feature type="compositionally biased region" description="Polar residues" evidence="1">
    <location>
        <begin position="1046"/>
        <end position="1055"/>
    </location>
</feature>
<name>A0A5J4NIU6_9TREM</name>
<evidence type="ECO:0000313" key="2">
    <source>
        <dbReference type="EMBL" id="KAA3675394.1"/>
    </source>
</evidence>
<feature type="compositionally biased region" description="Basic residues" evidence="1">
    <location>
        <begin position="21"/>
        <end position="33"/>
    </location>
</feature>
<feature type="region of interest" description="Disordered" evidence="1">
    <location>
        <begin position="287"/>
        <end position="306"/>
    </location>
</feature>
<protein>
    <submittedName>
        <fullName evidence="2">Uncharacterized protein</fullName>
    </submittedName>
</protein>
<evidence type="ECO:0000313" key="3">
    <source>
        <dbReference type="Proteomes" id="UP000324629"/>
    </source>
</evidence>
<reference evidence="2 3" key="1">
    <citation type="journal article" date="2019" name="Gigascience">
        <title>Whole-genome sequence of the oriental lung fluke Paragonimus westermani.</title>
        <authorList>
            <person name="Oey H."/>
            <person name="Zakrzewski M."/>
            <person name="Narain K."/>
            <person name="Devi K.R."/>
            <person name="Agatsuma T."/>
            <person name="Nawaratna S."/>
            <person name="Gobert G.N."/>
            <person name="Jones M.K."/>
            <person name="Ragan M.A."/>
            <person name="McManus D.P."/>
            <person name="Krause L."/>
        </authorList>
    </citation>
    <scope>NUCLEOTIDE SEQUENCE [LARGE SCALE GENOMIC DNA]</scope>
    <source>
        <strain evidence="2 3">IND2009</strain>
    </source>
</reference>
<feature type="compositionally biased region" description="Polar residues" evidence="1">
    <location>
        <begin position="39"/>
        <end position="65"/>
    </location>
</feature>